<accession>A0A7S1GKE4</accession>
<keyword evidence="1" id="KW-0812">Transmembrane</keyword>
<feature type="chain" id="PRO_5030875486" evidence="2">
    <location>
        <begin position="24"/>
        <end position="106"/>
    </location>
</feature>
<dbReference type="EMBL" id="HBFW01010154">
    <property type="protein sequence ID" value="CAD8935533.1"/>
    <property type="molecule type" value="Transcribed_RNA"/>
</dbReference>
<keyword evidence="1" id="KW-0472">Membrane</keyword>
<dbReference type="AlphaFoldDB" id="A0A7S1GKE4"/>
<feature type="signal peptide" evidence="2">
    <location>
        <begin position="1"/>
        <end position="23"/>
    </location>
</feature>
<feature type="transmembrane region" description="Helical" evidence="1">
    <location>
        <begin position="88"/>
        <end position="104"/>
    </location>
</feature>
<name>A0A7S1GKE4_CYCTE</name>
<evidence type="ECO:0000256" key="2">
    <source>
        <dbReference type="SAM" id="SignalP"/>
    </source>
</evidence>
<evidence type="ECO:0000313" key="3">
    <source>
        <dbReference type="EMBL" id="CAD8935533.1"/>
    </source>
</evidence>
<reference evidence="3" key="1">
    <citation type="submission" date="2021-01" db="EMBL/GenBank/DDBJ databases">
        <authorList>
            <person name="Corre E."/>
            <person name="Pelletier E."/>
            <person name="Niang G."/>
            <person name="Scheremetjew M."/>
            <person name="Finn R."/>
            <person name="Kale V."/>
            <person name="Holt S."/>
            <person name="Cochrane G."/>
            <person name="Meng A."/>
            <person name="Brown T."/>
            <person name="Cohen L."/>
        </authorList>
    </citation>
    <scope>NUCLEOTIDE SEQUENCE</scope>
    <source>
        <strain evidence="3">ECT3854</strain>
    </source>
</reference>
<protein>
    <submittedName>
        <fullName evidence="3">Uncharacterized protein</fullName>
    </submittedName>
</protein>
<evidence type="ECO:0000256" key="1">
    <source>
        <dbReference type="SAM" id="Phobius"/>
    </source>
</evidence>
<sequence>MFPSNMVRFLFIISAVLVSTITAFAPQPLSKPSIAMARSSVAPYSTLDGKSSPPSVLQLAKKQQSESGDNQVDYGQIVGMMLNPLNPYSWFLYFFIFIFGFNAIQN</sequence>
<gene>
    <name evidence="3" type="ORF">CTEN0397_LOCUS6567</name>
</gene>
<keyword evidence="2" id="KW-0732">Signal</keyword>
<proteinExistence type="predicted"/>
<keyword evidence="1" id="KW-1133">Transmembrane helix</keyword>
<organism evidence="3">
    <name type="scientific">Cyclophora tenuis</name>
    <name type="common">Marine diatom</name>
    <dbReference type="NCBI Taxonomy" id="216820"/>
    <lineage>
        <taxon>Eukaryota</taxon>
        <taxon>Sar</taxon>
        <taxon>Stramenopiles</taxon>
        <taxon>Ochrophyta</taxon>
        <taxon>Bacillariophyta</taxon>
        <taxon>Fragilariophyceae</taxon>
        <taxon>Fragilariophycidae</taxon>
        <taxon>Cyclophorales</taxon>
        <taxon>Cyclophoraceae</taxon>
        <taxon>Cyclophora</taxon>
    </lineage>
</organism>